<dbReference type="Gene3D" id="3.10.105.10">
    <property type="entry name" value="Dipeptide-binding Protein, Domain 3"/>
    <property type="match status" value="1"/>
</dbReference>
<dbReference type="GO" id="GO:0043190">
    <property type="term" value="C:ATP-binding cassette (ABC) transporter complex"/>
    <property type="evidence" value="ECO:0007669"/>
    <property type="project" value="InterPro"/>
</dbReference>
<dbReference type="SUPFAM" id="SSF53850">
    <property type="entry name" value="Periplasmic binding protein-like II"/>
    <property type="match status" value="1"/>
</dbReference>
<feature type="chain" id="PRO_5003075689" evidence="3">
    <location>
        <begin position="29"/>
        <end position="525"/>
    </location>
</feature>
<dbReference type="GO" id="GO:0015675">
    <property type="term" value="P:nickel cation transport"/>
    <property type="evidence" value="ECO:0007669"/>
    <property type="project" value="InterPro"/>
</dbReference>
<evidence type="ECO:0000256" key="1">
    <source>
        <dbReference type="ARBA" id="ARBA00004418"/>
    </source>
</evidence>
<comment type="subcellular location">
    <subcellularLocation>
        <location evidence="1">Periplasm</location>
    </subcellularLocation>
</comment>
<evidence type="ECO:0000256" key="2">
    <source>
        <dbReference type="ARBA" id="ARBA00005695"/>
    </source>
</evidence>
<dbReference type="PANTHER" id="PTHR30290:SF37">
    <property type="entry name" value="NICKEL-BINDING PERIPLASMIC PROTEIN"/>
    <property type="match status" value="1"/>
</dbReference>
<dbReference type="GO" id="GO:0030288">
    <property type="term" value="C:outer membrane-bounded periplasmic space"/>
    <property type="evidence" value="ECO:0007669"/>
    <property type="project" value="TreeGrafter"/>
</dbReference>
<organism evidence="5 6">
    <name type="scientific">Pseudoroseomonas cervicalis ATCC 49957</name>
    <dbReference type="NCBI Taxonomy" id="525371"/>
    <lineage>
        <taxon>Bacteria</taxon>
        <taxon>Pseudomonadati</taxon>
        <taxon>Pseudomonadota</taxon>
        <taxon>Alphaproteobacteria</taxon>
        <taxon>Acetobacterales</taxon>
        <taxon>Roseomonadaceae</taxon>
        <taxon>Roseomonas</taxon>
    </lineage>
</organism>
<accession>D5RN30</accession>
<comment type="caution">
    <text evidence="5">The sequence shown here is derived from an EMBL/GenBank/DDBJ whole genome shotgun (WGS) entry which is preliminary data.</text>
</comment>
<keyword evidence="3" id="KW-0732">Signal</keyword>
<sequence>MLRRSLLRALPGALALPPALLRPAPARAAAPRRLRFSWPSNAGRLHPQGYSPNQMYAQSMLYEPLLRYVEGGGLAPALATAWRAEADGRGWVFTLRPGVRFSDGAPFDAAAVVANVEALLRDRSRHAWLELVAQIEGAEALDAGTVRLRLRGPYYPALMELALIRPLRFAAPGVLRPDGGIDAPVGTGPWMLAESRPGQHDLFRRNPHYHGTPPALEEVLVRVVADSNTRALALEAGEIDLAYGADQLDADSFRRFAADPRFTTAISPPLATRLVALNSARFPTDDLAVRQAIAQAVDRAALIRHVLLDTEPPAEALFAPNFPYADLGLTAPRLDRAAAMARLERAGWVLPPGGRVRQKEGRELALELCFIGSDALHKSLAEAVQGDLARIGIAARLRGEDSASYLGRQKSGEFGLIFTESWGAPYDPHAYLGSMRQPAHADYQAQRGLPMKAEIDRRIGDVLVTTDEAERAGTYRWLLTTLHEQAVYLPVSHLTNKLVHRRGLGIVPFGDTRYEIPFDRIQLRG</sequence>
<dbReference type="Proteomes" id="UP000005324">
    <property type="component" value="Unassembled WGS sequence"/>
</dbReference>
<dbReference type="GO" id="GO:0016151">
    <property type="term" value="F:nickel cation binding"/>
    <property type="evidence" value="ECO:0007669"/>
    <property type="project" value="InterPro"/>
</dbReference>
<comment type="similarity">
    <text evidence="2">Belongs to the bacterial solute-binding protein 5 family.</text>
</comment>
<reference evidence="5 6" key="1">
    <citation type="submission" date="2010-04" db="EMBL/GenBank/DDBJ databases">
        <authorList>
            <person name="Qin X."/>
            <person name="Bachman B."/>
            <person name="Battles P."/>
            <person name="Bell A."/>
            <person name="Bess C."/>
            <person name="Bickham C."/>
            <person name="Chaboub L."/>
            <person name="Chen D."/>
            <person name="Coyle M."/>
            <person name="Deiros D.R."/>
            <person name="Dinh H."/>
            <person name="Forbes L."/>
            <person name="Fowler G."/>
            <person name="Francisco L."/>
            <person name="Fu Q."/>
            <person name="Gubbala S."/>
            <person name="Hale W."/>
            <person name="Han Y."/>
            <person name="Hemphill L."/>
            <person name="Highlander S.K."/>
            <person name="Hirani K."/>
            <person name="Hogues M."/>
            <person name="Jackson L."/>
            <person name="Jakkamsetti A."/>
            <person name="Javaid M."/>
            <person name="Jiang H."/>
            <person name="Korchina V."/>
            <person name="Kovar C."/>
            <person name="Lara F."/>
            <person name="Lee S."/>
            <person name="Mata R."/>
            <person name="Mathew T."/>
            <person name="Moen C."/>
            <person name="Morales K."/>
            <person name="Munidasa M."/>
            <person name="Nazareth L."/>
            <person name="Ngo R."/>
            <person name="Nguyen L."/>
            <person name="Okwuonu G."/>
            <person name="Ongeri F."/>
            <person name="Patil S."/>
            <person name="Petrosino J."/>
            <person name="Pham C."/>
            <person name="Pham P."/>
            <person name="Pu L.-L."/>
            <person name="Puazo M."/>
            <person name="Raj R."/>
            <person name="Reid J."/>
            <person name="Rouhana J."/>
            <person name="Saada N."/>
            <person name="Shang Y."/>
            <person name="Simmons D."/>
            <person name="Thornton R."/>
            <person name="Warren J."/>
            <person name="Weissenberger G."/>
            <person name="Zhang J."/>
            <person name="Zhang L."/>
            <person name="Zhou C."/>
            <person name="Zhu D."/>
            <person name="Muzny D."/>
            <person name="Worley K."/>
            <person name="Gibbs R."/>
        </authorList>
    </citation>
    <scope>NUCLEOTIDE SEQUENCE [LARGE SCALE GENOMIC DNA]</scope>
    <source>
        <strain evidence="5 6">ATCC 49957</strain>
    </source>
</reference>
<evidence type="ECO:0000256" key="3">
    <source>
        <dbReference type="SAM" id="SignalP"/>
    </source>
</evidence>
<dbReference type="Gene3D" id="3.40.190.10">
    <property type="entry name" value="Periplasmic binding protein-like II"/>
    <property type="match status" value="1"/>
</dbReference>
<keyword evidence="6" id="KW-1185">Reference proteome</keyword>
<dbReference type="InterPro" id="IPR039424">
    <property type="entry name" value="SBP_5"/>
</dbReference>
<protein>
    <submittedName>
        <fullName evidence="5">Nickel ABC transporter, periplasmic nickel-binding protein</fullName>
    </submittedName>
</protein>
<dbReference type="PIRSF" id="PIRSF002741">
    <property type="entry name" value="MppA"/>
    <property type="match status" value="1"/>
</dbReference>
<dbReference type="Pfam" id="PF00496">
    <property type="entry name" value="SBP_bac_5"/>
    <property type="match status" value="1"/>
</dbReference>
<evidence type="ECO:0000313" key="6">
    <source>
        <dbReference type="Proteomes" id="UP000005324"/>
    </source>
</evidence>
<dbReference type="EMBL" id="ADVL01000426">
    <property type="protein sequence ID" value="EFH11297.1"/>
    <property type="molecule type" value="Genomic_DNA"/>
</dbReference>
<dbReference type="CDD" id="cd08489">
    <property type="entry name" value="PBP2_NikA"/>
    <property type="match status" value="1"/>
</dbReference>
<dbReference type="GO" id="GO:1904680">
    <property type="term" value="F:peptide transmembrane transporter activity"/>
    <property type="evidence" value="ECO:0007669"/>
    <property type="project" value="TreeGrafter"/>
</dbReference>
<dbReference type="OrthoDB" id="9773508at2"/>
<evidence type="ECO:0000259" key="4">
    <source>
        <dbReference type="Pfam" id="PF00496"/>
    </source>
</evidence>
<dbReference type="PANTHER" id="PTHR30290">
    <property type="entry name" value="PERIPLASMIC BINDING COMPONENT OF ABC TRANSPORTER"/>
    <property type="match status" value="1"/>
</dbReference>
<dbReference type="RefSeq" id="WP_007005421.1">
    <property type="nucleotide sequence ID" value="NZ_GG770782.1"/>
</dbReference>
<dbReference type="GO" id="GO:0020037">
    <property type="term" value="F:heme binding"/>
    <property type="evidence" value="ECO:0007669"/>
    <property type="project" value="InterPro"/>
</dbReference>
<evidence type="ECO:0000313" key="5">
    <source>
        <dbReference type="EMBL" id="EFH11297.1"/>
    </source>
</evidence>
<dbReference type="AlphaFoldDB" id="D5RN30"/>
<dbReference type="GO" id="GO:0015833">
    <property type="term" value="P:peptide transport"/>
    <property type="evidence" value="ECO:0007669"/>
    <property type="project" value="TreeGrafter"/>
</dbReference>
<feature type="domain" description="Solute-binding protein family 5" evidence="4">
    <location>
        <begin position="74"/>
        <end position="440"/>
    </location>
</feature>
<dbReference type="InterPro" id="IPR000914">
    <property type="entry name" value="SBP_5_dom"/>
</dbReference>
<proteinExistence type="inferred from homology"/>
<dbReference type="NCBIfam" id="TIGR02294">
    <property type="entry name" value="nickel_nikA"/>
    <property type="match status" value="1"/>
</dbReference>
<name>D5RN30_9PROT</name>
<dbReference type="InterPro" id="IPR030678">
    <property type="entry name" value="Peptide/Ni-bd"/>
</dbReference>
<dbReference type="InterPro" id="IPR011980">
    <property type="entry name" value="CntA-like"/>
</dbReference>
<gene>
    <name evidence="5" type="primary">nikA</name>
    <name evidence="5" type="ORF">HMPREF0731_2491</name>
</gene>
<dbReference type="HOGENOM" id="CLU_017028_7_5_5"/>
<feature type="signal peptide" evidence="3">
    <location>
        <begin position="1"/>
        <end position="28"/>
    </location>
</feature>